<dbReference type="NCBIfam" id="TIGR02772">
    <property type="entry name" value="Ku_bact"/>
    <property type="match status" value="1"/>
</dbReference>
<dbReference type="RefSeq" id="WP_142823811.1">
    <property type="nucleotide sequence ID" value="NZ_CP117267.1"/>
</dbReference>
<evidence type="ECO:0000256" key="1">
    <source>
        <dbReference type="ARBA" id="ARBA00023125"/>
    </source>
</evidence>
<dbReference type="InterPro" id="IPR009187">
    <property type="entry name" value="Prok_Ku"/>
</dbReference>
<dbReference type="EMBL" id="CP117267">
    <property type="protein sequence ID" value="WFS22927.1"/>
    <property type="molecule type" value="Genomic_DNA"/>
</dbReference>
<dbReference type="HAMAP" id="MF_01875">
    <property type="entry name" value="Prokaryotic_Ku"/>
    <property type="match status" value="1"/>
</dbReference>
<name>A0ABY8II11_9HYPH</name>
<reference evidence="4" key="2">
    <citation type="journal article" date="2023" name="MicrobiologyOpen">
        <title>Genomics of the tumorigenes clade of the family Rhizobiaceae and description of Rhizobium rhododendri sp. nov.</title>
        <authorList>
            <person name="Kuzmanovic N."/>
            <person name="diCenzo G.C."/>
            <person name="Bunk B."/>
            <person name="Sproeer C."/>
            <person name="Fruehling A."/>
            <person name="Neumann-Schaal M."/>
            <person name="Overmann J."/>
            <person name="Smalla K."/>
        </authorList>
    </citation>
    <scope>NUCLEOTIDE SEQUENCE</scope>
    <source>
        <strain evidence="4">Rho-6.2</strain>
    </source>
</reference>
<keyword evidence="1 2" id="KW-0238">DNA-binding</keyword>
<dbReference type="Pfam" id="PF02735">
    <property type="entry name" value="Ku"/>
    <property type="match status" value="1"/>
</dbReference>
<proteinExistence type="inferred from homology"/>
<dbReference type="Proteomes" id="UP000318939">
    <property type="component" value="Chromosome"/>
</dbReference>
<keyword evidence="2" id="KW-0234">DNA repair</keyword>
<dbReference type="CDD" id="cd00789">
    <property type="entry name" value="KU_like"/>
    <property type="match status" value="1"/>
</dbReference>
<keyword evidence="2" id="KW-0227">DNA damage</keyword>
<dbReference type="InterPro" id="IPR006164">
    <property type="entry name" value="DNA_bd_Ku70/Ku80"/>
</dbReference>
<accession>A0ABY8II11</accession>
<feature type="domain" description="Ku" evidence="3">
    <location>
        <begin position="56"/>
        <end position="185"/>
    </location>
</feature>
<evidence type="ECO:0000256" key="2">
    <source>
        <dbReference type="HAMAP-Rule" id="MF_01875"/>
    </source>
</evidence>
<dbReference type="SMART" id="SM00559">
    <property type="entry name" value="Ku78"/>
    <property type="match status" value="1"/>
</dbReference>
<sequence>MAKQPRYWKGYLKLSLVTCQVSLTPATTDNAKIRFNVINRKSGNRLESHYIDSGTGKPVPDDQQVKGYERGDDDYIFLEDEEIEAVALESNRAISIDTFVPKNSIDWIYYDAPHFLAPEDKVGLEAFCVIREAMKASGVVGIARLVLNRRERAVLLEPSGNGIVLWTLRYGDEVREPDKSFAVAEKPEAEALVLMKTLIEKRKVDWSPELTLDPIQDKLAALIKAKKKGRGKKPAPACKEAPATSGNVINIMDALKKSIEANQTPKGR</sequence>
<dbReference type="PIRSF" id="PIRSF006493">
    <property type="entry name" value="Prok_Ku"/>
    <property type="match status" value="1"/>
</dbReference>
<keyword evidence="2" id="KW-0233">DNA recombination</keyword>
<gene>
    <name evidence="2" type="primary">ku</name>
    <name evidence="4" type="ORF">PR018_17725</name>
</gene>
<dbReference type="PANTHER" id="PTHR41251:SF1">
    <property type="entry name" value="NON-HOMOLOGOUS END JOINING PROTEIN KU"/>
    <property type="match status" value="1"/>
</dbReference>
<protein>
    <recommendedName>
        <fullName evidence="2">Non-homologous end joining protein Ku</fullName>
    </recommendedName>
</protein>
<dbReference type="SUPFAM" id="SSF100939">
    <property type="entry name" value="SPOC domain-like"/>
    <property type="match status" value="1"/>
</dbReference>
<dbReference type="Gene3D" id="2.40.290.10">
    <property type="match status" value="1"/>
</dbReference>
<comment type="function">
    <text evidence="2">With LigD forms a non-homologous end joining (NHEJ) DNA repair enzyme, which repairs dsDNA breaks with reduced fidelity. Binds linear dsDNA with 5'- and 3'- overhangs but not closed circular dsDNA nor ssDNA. Recruits and stimulates the ligase activity of LigD.</text>
</comment>
<dbReference type="PANTHER" id="PTHR41251">
    <property type="entry name" value="NON-HOMOLOGOUS END JOINING PROTEIN KU"/>
    <property type="match status" value="1"/>
</dbReference>
<keyword evidence="5" id="KW-1185">Reference proteome</keyword>
<reference evidence="4" key="1">
    <citation type="journal article" date="2019" name="Phytopathology">
        <title>A Novel Group of Rhizobium tumorigenes-Like Agrobacteria Associated with Crown Gall Disease of Rhododendron and Blueberry.</title>
        <authorList>
            <person name="Kuzmanovic N."/>
            <person name="Behrens P."/>
            <person name="Idczak E."/>
            <person name="Wagner S."/>
            <person name="Gotz M."/>
            <person name="Sproer C."/>
            <person name="Bunk B."/>
            <person name="Overmann J."/>
            <person name="Smalla K."/>
        </authorList>
    </citation>
    <scope>NUCLEOTIDE SEQUENCE</scope>
    <source>
        <strain evidence="4">Rho-6.2</strain>
    </source>
</reference>
<organism evidence="4 5">
    <name type="scientific">Rhizobium rhododendri</name>
    <dbReference type="NCBI Taxonomy" id="2506430"/>
    <lineage>
        <taxon>Bacteria</taxon>
        <taxon>Pseudomonadati</taxon>
        <taxon>Pseudomonadota</taxon>
        <taxon>Alphaproteobacteria</taxon>
        <taxon>Hyphomicrobiales</taxon>
        <taxon>Rhizobiaceae</taxon>
        <taxon>Rhizobium/Agrobacterium group</taxon>
        <taxon>Rhizobium</taxon>
    </lineage>
</organism>
<dbReference type="InterPro" id="IPR016194">
    <property type="entry name" value="SPOC-like_C_dom_sf"/>
</dbReference>
<comment type="subunit">
    <text evidence="2">Homodimer. Interacts with LigD.</text>
</comment>
<evidence type="ECO:0000313" key="4">
    <source>
        <dbReference type="EMBL" id="WFS22927.1"/>
    </source>
</evidence>
<comment type="similarity">
    <text evidence="2">Belongs to the prokaryotic Ku family.</text>
</comment>
<evidence type="ECO:0000259" key="3">
    <source>
        <dbReference type="SMART" id="SM00559"/>
    </source>
</evidence>
<evidence type="ECO:0000313" key="5">
    <source>
        <dbReference type="Proteomes" id="UP000318939"/>
    </source>
</evidence>